<dbReference type="OrthoDB" id="5416609at2759"/>
<dbReference type="PANTHER" id="PTHR24148:SF73">
    <property type="entry name" value="HET DOMAIN PROTEIN (AFU_ORTHOLOGUE AFUA_8G01020)"/>
    <property type="match status" value="1"/>
</dbReference>
<dbReference type="EMBL" id="CAJPDS010000142">
    <property type="protein sequence ID" value="CAF9940005.1"/>
    <property type="molecule type" value="Genomic_DNA"/>
</dbReference>
<evidence type="ECO:0000313" key="3">
    <source>
        <dbReference type="EMBL" id="CAF9940005.1"/>
    </source>
</evidence>
<sequence length="769" mass="86799">MDEAIKVVDGENIPQPQGSQTLNGSVQFPPFSYEPLANAKSIRLLSLQPSNERRVTGSLRSVELDTDLKYLALSYTWEYAYMPTDFPPRGNEYCVSGRDSDESSKSSLFAEDGTLKEDGTTAEDGTIAEDGNDGLSGENEIIIDGQSLSLTPNLYDALLQIQALDLGSEIWIDAICINQDDNSERSAQVNIMEEIYTKASQVIVWLGAEDASTAFCVYLTSMFASIAMRIYSIPQHDWNYYEFRLQGRLSSAGMPITMFDEWWVMLARFLRRTWFGRLWTLQEVALKTDDAIQVFCGSHSIPWTDLITLAEVLGYTRLGDGLLELLPDELSRGGYAIGFIPEVYGDFQNMCRGKKLFELQHEQLWGLTPHIRATGPIKITVIDELLAQLPPAQNMGAVLMFLISRSALFRVSDPRDRVFAVLGIARKIIQQRDCSILQFPVVDYSCSVEEVFYKAFRFIMEATQRPYNLAFVGDVGKRAILNLPSWVPDFTTMIISPLQHTVIKDDKLRFKAAGDTVSPAMRFIEDPRILILNGFLLDTIIQRAEPNVDIVKKGNWEDGARMLLDCPDWYPLTGQPRLEAFWRTIVADQTGIGESPAPEALADSFFQTIRLGFAQRFIPVFHEPDLEDRVRAAMPKMNELAETDTTSRLPSIKSILDDCNAYFDAEAKGFEYGNSVERDARKQSLFLSSKVTMWRRIYRTSKGYLGLGPESLEPGDLVFIIAGSQVPFVLRKVAGKERYRLVGESYIHGMMHGEALRSQDIQWKDLHFE</sequence>
<comment type="caution">
    <text evidence="3">The sequence shown here is derived from an EMBL/GenBank/DDBJ whole genome shotgun (WGS) entry which is preliminary data.</text>
</comment>
<dbReference type="AlphaFoldDB" id="A0A8H3J3G5"/>
<feature type="compositionally biased region" description="Polar residues" evidence="1">
    <location>
        <begin position="14"/>
        <end position="23"/>
    </location>
</feature>
<gene>
    <name evidence="3" type="ORF">HETSPECPRED_002132</name>
</gene>
<keyword evidence="4" id="KW-1185">Reference proteome</keyword>
<feature type="domain" description="Heterokaryon incompatibility" evidence="2">
    <location>
        <begin position="138"/>
        <end position="283"/>
    </location>
</feature>
<protein>
    <recommendedName>
        <fullName evidence="2">Heterokaryon incompatibility domain-containing protein</fullName>
    </recommendedName>
</protein>
<dbReference type="InterPro" id="IPR010730">
    <property type="entry name" value="HET"/>
</dbReference>
<evidence type="ECO:0000313" key="4">
    <source>
        <dbReference type="Proteomes" id="UP000664521"/>
    </source>
</evidence>
<dbReference type="Pfam" id="PF26639">
    <property type="entry name" value="Het-6_barrel"/>
    <property type="match status" value="1"/>
</dbReference>
<dbReference type="PANTHER" id="PTHR24148">
    <property type="entry name" value="ANKYRIN REPEAT DOMAIN-CONTAINING PROTEIN 39 HOMOLOG-RELATED"/>
    <property type="match status" value="1"/>
</dbReference>
<evidence type="ECO:0000256" key="1">
    <source>
        <dbReference type="SAM" id="MobiDB-lite"/>
    </source>
</evidence>
<reference evidence="3" key="1">
    <citation type="submission" date="2021-03" db="EMBL/GenBank/DDBJ databases">
        <authorList>
            <person name="Tagirdzhanova G."/>
        </authorList>
    </citation>
    <scope>NUCLEOTIDE SEQUENCE</scope>
</reference>
<proteinExistence type="predicted"/>
<dbReference type="InterPro" id="IPR052895">
    <property type="entry name" value="HetReg/Transcr_Mod"/>
</dbReference>
<dbReference type="Proteomes" id="UP000664521">
    <property type="component" value="Unassembled WGS sequence"/>
</dbReference>
<organism evidence="3 4">
    <name type="scientific">Heterodermia speciosa</name>
    <dbReference type="NCBI Taxonomy" id="116794"/>
    <lineage>
        <taxon>Eukaryota</taxon>
        <taxon>Fungi</taxon>
        <taxon>Dikarya</taxon>
        <taxon>Ascomycota</taxon>
        <taxon>Pezizomycotina</taxon>
        <taxon>Lecanoromycetes</taxon>
        <taxon>OSLEUM clade</taxon>
        <taxon>Lecanoromycetidae</taxon>
        <taxon>Caliciales</taxon>
        <taxon>Physciaceae</taxon>
        <taxon>Heterodermia</taxon>
    </lineage>
</organism>
<feature type="region of interest" description="Disordered" evidence="1">
    <location>
        <begin position="97"/>
        <end position="133"/>
    </location>
</feature>
<feature type="region of interest" description="Disordered" evidence="1">
    <location>
        <begin position="1"/>
        <end position="23"/>
    </location>
</feature>
<accession>A0A8H3J3G5</accession>
<dbReference type="Pfam" id="PF06985">
    <property type="entry name" value="HET"/>
    <property type="match status" value="1"/>
</dbReference>
<evidence type="ECO:0000259" key="2">
    <source>
        <dbReference type="Pfam" id="PF06985"/>
    </source>
</evidence>
<name>A0A8H3J3G5_9LECA</name>